<gene>
    <name evidence="4" type="ORF">ATH84_100812</name>
    <name evidence="3" type="ORF">BDD41_2444</name>
</gene>
<keyword evidence="5" id="KW-1185">Reference proteome</keyword>
<dbReference type="Proteomes" id="UP000256941">
    <property type="component" value="Unassembled WGS sequence"/>
</dbReference>
<dbReference type="eggNOG" id="COG1678">
    <property type="taxonomic scope" value="Bacteria"/>
</dbReference>
<evidence type="ECO:0000256" key="2">
    <source>
        <dbReference type="HAMAP-Rule" id="MF_00758"/>
    </source>
</evidence>
<dbReference type="AlphaFoldDB" id="A0A099F939"/>
<proteinExistence type="inferred from homology"/>
<dbReference type="Proteomes" id="UP000256794">
    <property type="component" value="Unassembled WGS sequence"/>
</dbReference>
<organism evidence="3 6">
    <name type="scientific">Paracoccus versutus</name>
    <name type="common">Thiobacillus versutus</name>
    <dbReference type="NCBI Taxonomy" id="34007"/>
    <lineage>
        <taxon>Bacteria</taxon>
        <taxon>Pseudomonadati</taxon>
        <taxon>Pseudomonadota</taxon>
        <taxon>Alphaproteobacteria</taxon>
        <taxon>Rhodobacterales</taxon>
        <taxon>Paracoccaceae</taxon>
        <taxon>Paracoccus</taxon>
    </lineage>
</organism>
<dbReference type="EMBL" id="QUMX01000008">
    <property type="protein sequence ID" value="REG52441.1"/>
    <property type="molecule type" value="Genomic_DNA"/>
</dbReference>
<dbReference type="RefSeq" id="WP_036759328.1">
    <property type="nucleotide sequence ID" value="NZ_CP035284.1"/>
</dbReference>
<dbReference type="PANTHER" id="PTHR30327">
    <property type="entry name" value="UNCHARACTERIZED PROTEIN YQGE"/>
    <property type="match status" value="1"/>
</dbReference>
<evidence type="ECO:0000256" key="1">
    <source>
        <dbReference type="ARBA" id="ARBA00009600"/>
    </source>
</evidence>
<comment type="caution">
    <text evidence="3">The sequence shown here is derived from an EMBL/GenBank/DDBJ whole genome shotgun (WGS) entry which is preliminary data.</text>
</comment>
<dbReference type="HAMAP" id="MF_00758">
    <property type="entry name" value="UPF0301"/>
    <property type="match status" value="1"/>
</dbReference>
<dbReference type="OrthoDB" id="9807486at2"/>
<evidence type="ECO:0000313" key="4">
    <source>
        <dbReference type="EMBL" id="REG52441.1"/>
    </source>
</evidence>
<accession>A0A099F939</accession>
<protein>
    <recommendedName>
        <fullName evidence="2">UPF0301 protein ATH84_100812</fullName>
    </recommendedName>
</protein>
<dbReference type="EMBL" id="QTUJ01000002">
    <property type="protein sequence ID" value="REF69731.1"/>
    <property type="molecule type" value="Genomic_DNA"/>
</dbReference>
<dbReference type="PANTHER" id="PTHR30327:SF1">
    <property type="entry name" value="UPF0301 PROTEIN YQGE"/>
    <property type="match status" value="1"/>
</dbReference>
<sequence length="190" mass="20402">MDQSSNLTGKMLIAMPGMRDPRFEQSVILVCAHSEDGAMGLVVNRPLPEIGFSDLLAQLGIQAGTNALDIPVRFGGPVEPGRGFVLHRAPRDIDLGENRMRITDDLAMSTTRDILEDFARGQGPQPAVLALGYAGWGPGQLDSEIRDNGWLTSERGDEIIFGTDNPGKWRAALKSLGIDPLMLSPSAGHA</sequence>
<dbReference type="InterPro" id="IPR003774">
    <property type="entry name" value="AlgH-like"/>
</dbReference>
<dbReference type="Gene3D" id="3.40.1740.10">
    <property type="entry name" value="VC0467-like"/>
    <property type="match status" value="1"/>
</dbReference>
<accession>A0A3D9XJF0</accession>
<name>A0A099F939_PARVE</name>
<dbReference type="GO" id="GO:0005829">
    <property type="term" value="C:cytosol"/>
    <property type="evidence" value="ECO:0007669"/>
    <property type="project" value="TreeGrafter"/>
</dbReference>
<evidence type="ECO:0000313" key="3">
    <source>
        <dbReference type="EMBL" id="REF69731.1"/>
    </source>
</evidence>
<evidence type="ECO:0000313" key="6">
    <source>
        <dbReference type="Proteomes" id="UP000256941"/>
    </source>
</evidence>
<comment type="similarity">
    <text evidence="1 2">Belongs to the UPF0301 (AlgH) family.</text>
</comment>
<reference evidence="5 6" key="1">
    <citation type="submission" date="2018-08" db="EMBL/GenBank/DDBJ databases">
        <title>Genomic Encyclopedia of Archaeal and Bacterial Type Strains, Phase II (KMG-II): from individual species to whole genera.</title>
        <authorList>
            <person name="Goeker M."/>
        </authorList>
    </citation>
    <scope>NUCLEOTIDE SEQUENCE [LARGE SCALE GENOMIC DNA]</scope>
    <source>
        <strain evidence="3 6">DSM 17099</strain>
        <strain evidence="4 5">DSM 582</strain>
    </source>
</reference>
<dbReference type="SUPFAM" id="SSF143456">
    <property type="entry name" value="VC0467-like"/>
    <property type="match status" value="1"/>
</dbReference>
<evidence type="ECO:0000313" key="5">
    <source>
        <dbReference type="Proteomes" id="UP000256794"/>
    </source>
</evidence>
<dbReference type="Pfam" id="PF02622">
    <property type="entry name" value="DUF179"/>
    <property type="match status" value="1"/>
</dbReference>